<dbReference type="RefSeq" id="XP_009056387.1">
    <property type="nucleotide sequence ID" value="XM_009058139.1"/>
</dbReference>
<sequence>METCGLMRLQRPFILVKPEISTIEAEAVEADRGLAGSVTCKFVGFPDEQTVQWKQEGKLLDTTMSRLSAVVRKGPTQGVMTAVLKISNVRKKDYANYTCVGSNQYGSASASTEFK</sequence>
<dbReference type="Pfam" id="PF13927">
    <property type="entry name" value="Ig_3"/>
    <property type="match status" value="1"/>
</dbReference>
<evidence type="ECO:0000313" key="5">
    <source>
        <dbReference type="Proteomes" id="UP000030746"/>
    </source>
</evidence>
<proteinExistence type="predicted"/>
<dbReference type="OrthoDB" id="8611351at2759"/>
<accession>V3ZNI4</accession>
<dbReference type="PROSITE" id="PS50835">
    <property type="entry name" value="IG_LIKE"/>
    <property type="match status" value="1"/>
</dbReference>
<keyword evidence="5" id="KW-1185">Reference proteome</keyword>
<dbReference type="HOGENOM" id="CLU_2114977_0_0_1"/>
<gene>
    <name evidence="4" type="ORF">LOTGIDRAFT_175642</name>
</gene>
<dbReference type="InterPro" id="IPR050958">
    <property type="entry name" value="Cell_Adh-Cytoskel_Orgn"/>
</dbReference>
<feature type="non-terminal residue" evidence="4">
    <location>
        <position position="115"/>
    </location>
</feature>
<dbReference type="InterPro" id="IPR007110">
    <property type="entry name" value="Ig-like_dom"/>
</dbReference>
<evidence type="ECO:0000313" key="4">
    <source>
        <dbReference type="EMBL" id="ESO92923.1"/>
    </source>
</evidence>
<feature type="domain" description="Ig-like" evidence="3">
    <location>
        <begin position="18"/>
        <end position="115"/>
    </location>
</feature>
<dbReference type="PANTHER" id="PTHR45080">
    <property type="entry name" value="CONTACTIN 5"/>
    <property type="match status" value="1"/>
</dbReference>
<keyword evidence="1" id="KW-0732">Signal</keyword>
<dbReference type="CDD" id="cd00096">
    <property type="entry name" value="Ig"/>
    <property type="match status" value="1"/>
</dbReference>
<evidence type="ECO:0000256" key="2">
    <source>
        <dbReference type="ARBA" id="ARBA00023157"/>
    </source>
</evidence>
<dbReference type="Proteomes" id="UP000030746">
    <property type="component" value="Unassembled WGS sequence"/>
</dbReference>
<dbReference type="InterPro" id="IPR013783">
    <property type="entry name" value="Ig-like_fold"/>
</dbReference>
<dbReference type="CTD" id="20243295"/>
<dbReference type="GeneID" id="20243295"/>
<evidence type="ECO:0000259" key="3">
    <source>
        <dbReference type="PROSITE" id="PS50835"/>
    </source>
</evidence>
<dbReference type="SUPFAM" id="SSF48726">
    <property type="entry name" value="Immunoglobulin"/>
    <property type="match status" value="1"/>
</dbReference>
<evidence type="ECO:0000256" key="1">
    <source>
        <dbReference type="ARBA" id="ARBA00022729"/>
    </source>
</evidence>
<dbReference type="GO" id="GO:0007156">
    <property type="term" value="P:homophilic cell adhesion via plasma membrane adhesion molecules"/>
    <property type="evidence" value="ECO:0007669"/>
    <property type="project" value="TreeGrafter"/>
</dbReference>
<organism evidence="4 5">
    <name type="scientific">Lottia gigantea</name>
    <name type="common">Giant owl limpet</name>
    <dbReference type="NCBI Taxonomy" id="225164"/>
    <lineage>
        <taxon>Eukaryota</taxon>
        <taxon>Metazoa</taxon>
        <taxon>Spiralia</taxon>
        <taxon>Lophotrochozoa</taxon>
        <taxon>Mollusca</taxon>
        <taxon>Gastropoda</taxon>
        <taxon>Patellogastropoda</taxon>
        <taxon>Lottioidea</taxon>
        <taxon>Lottiidae</taxon>
        <taxon>Lottia</taxon>
    </lineage>
</organism>
<dbReference type="Gene3D" id="2.60.40.10">
    <property type="entry name" value="Immunoglobulins"/>
    <property type="match status" value="1"/>
</dbReference>
<keyword evidence="2" id="KW-1015">Disulfide bond</keyword>
<dbReference type="GO" id="GO:0005886">
    <property type="term" value="C:plasma membrane"/>
    <property type="evidence" value="ECO:0007669"/>
    <property type="project" value="TreeGrafter"/>
</dbReference>
<dbReference type="EMBL" id="KB201999">
    <property type="protein sequence ID" value="ESO92923.1"/>
    <property type="molecule type" value="Genomic_DNA"/>
</dbReference>
<dbReference type="KEGG" id="lgi:LOTGIDRAFT_175642"/>
<dbReference type="PANTHER" id="PTHR45080:SF8">
    <property type="entry name" value="IG-LIKE DOMAIN-CONTAINING PROTEIN"/>
    <property type="match status" value="1"/>
</dbReference>
<protein>
    <recommendedName>
        <fullName evidence="3">Ig-like domain-containing protein</fullName>
    </recommendedName>
</protein>
<name>V3ZNI4_LOTGI</name>
<dbReference type="AlphaFoldDB" id="V3ZNI4"/>
<reference evidence="4 5" key="1">
    <citation type="journal article" date="2013" name="Nature">
        <title>Insights into bilaterian evolution from three spiralian genomes.</title>
        <authorList>
            <person name="Simakov O."/>
            <person name="Marletaz F."/>
            <person name="Cho S.J."/>
            <person name="Edsinger-Gonzales E."/>
            <person name="Havlak P."/>
            <person name="Hellsten U."/>
            <person name="Kuo D.H."/>
            <person name="Larsson T."/>
            <person name="Lv J."/>
            <person name="Arendt D."/>
            <person name="Savage R."/>
            <person name="Osoegawa K."/>
            <person name="de Jong P."/>
            <person name="Grimwood J."/>
            <person name="Chapman J.A."/>
            <person name="Shapiro H."/>
            <person name="Aerts A."/>
            <person name="Otillar R.P."/>
            <person name="Terry A.Y."/>
            <person name="Boore J.L."/>
            <person name="Grigoriev I.V."/>
            <person name="Lindberg D.R."/>
            <person name="Seaver E.C."/>
            <person name="Weisblat D.A."/>
            <person name="Putnam N.H."/>
            <person name="Rokhsar D.S."/>
        </authorList>
    </citation>
    <scope>NUCLEOTIDE SEQUENCE [LARGE SCALE GENOMIC DNA]</scope>
</reference>
<dbReference type="InterPro" id="IPR036179">
    <property type="entry name" value="Ig-like_dom_sf"/>
</dbReference>